<keyword evidence="7" id="KW-0407">Ion channel</keyword>
<keyword evidence="3 8" id="KW-0812">Transmembrane</keyword>
<feature type="transmembrane region" description="Helical" evidence="8">
    <location>
        <begin position="213"/>
        <end position="231"/>
    </location>
</feature>
<evidence type="ECO:0000256" key="8">
    <source>
        <dbReference type="SAM" id="Phobius"/>
    </source>
</evidence>
<feature type="transmembrane region" description="Helical" evidence="8">
    <location>
        <begin position="150"/>
        <end position="168"/>
    </location>
</feature>
<dbReference type="Gene3D" id="1.10.287.70">
    <property type="match status" value="1"/>
</dbReference>
<dbReference type="Proteomes" id="UP001201812">
    <property type="component" value="Unassembled WGS sequence"/>
</dbReference>
<dbReference type="EMBL" id="JAKKPZ010000017">
    <property type="protein sequence ID" value="KAI1712723.1"/>
    <property type="molecule type" value="Genomic_DNA"/>
</dbReference>
<dbReference type="GO" id="GO:0022841">
    <property type="term" value="F:potassium ion leak channel activity"/>
    <property type="evidence" value="ECO:0007669"/>
    <property type="project" value="TreeGrafter"/>
</dbReference>
<gene>
    <name evidence="10" type="ORF">DdX_09347</name>
</gene>
<dbReference type="GO" id="GO:0030322">
    <property type="term" value="P:stabilization of membrane potential"/>
    <property type="evidence" value="ECO:0007669"/>
    <property type="project" value="TreeGrafter"/>
</dbReference>
<keyword evidence="2" id="KW-0813">Transport</keyword>
<keyword evidence="11" id="KW-1185">Reference proteome</keyword>
<dbReference type="InterPro" id="IPR013099">
    <property type="entry name" value="K_chnl_dom"/>
</dbReference>
<dbReference type="PANTHER" id="PTHR11003:SF150">
    <property type="entry name" value="PROTEIN CBG08159"/>
    <property type="match status" value="1"/>
</dbReference>
<keyword evidence="5" id="KW-0406">Ion transport</keyword>
<dbReference type="GO" id="GO:0015271">
    <property type="term" value="F:outward rectifier potassium channel activity"/>
    <property type="evidence" value="ECO:0007669"/>
    <property type="project" value="TreeGrafter"/>
</dbReference>
<protein>
    <submittedName>
        <fullName evidence="10">Ion channel</fullName>
    </submittedName>
</protein>
<evidence type="ECO:0000256" key="1">
    <source>
        <dbReference type="ARBA" id="ARBA00004141"/>
    </source>
</evidence>
<dbReference type="GO" id="GO:0005886">
    <property type="term" value="C:plasma membrane"/>
    <property type="evidence" value="ECO:0007669"/>
    <property type="project" value="TreeGrafter"/>
</dbReference>
<evidence type="ECO:0000259" key="9">
    <source>
        <dbReference type="Pfam" id="PF07885"/>
    </source>
</evidence>
<keyword evidence="4 8" id="KW-1133">Transmembrane helix</keyword>
<dbReference type="PANTHER" id="PTHR11003">
    <property type="entry name" value="POTASSIUM CHANNEL, SUBFAMILY K"/>
    <property type="match status" value="1"/>
</dbReference>
<reference evidence="10" key="1">
    <citation type="submission" date="2022-01" db="EMBL/GenBank/DDBJ databases">
        <title>Genome Sequence Resource for Two Populations of Ditylenchus destructor, the Migratory Endoparasitic Phytonematode.</title>
        <authorList>
            <person name="Zhang H."/>
            <person name="Lin R."/>
            <person name="Xie B."/>
        </authorList>
    </citation>
    <scope>NUCLEOTIDE SEQUENCE</scope>
    <source>
        <strain evidence="10">BazhouSP</strain>
    </source>
</reference>
<evidence type="ECO:0000256" key="3">
    <source>
        <dbReference type="ARBA" id="ARBA00022692"/>
    </source>
</evidence>
<proteinExistence type="predicted"/>
<sequence length="312" mass="34612">MALKVNSACELALRRSLFLLILIFGYLCVGTVVLRVCSYRPAFDKTRSGVLERLDFKRTELLNVLWAESIGRAEHDWLLLANQKLDAYEKSILQASRTSAGLSGILADEDDDEMFPQHINSLSQAFHHAFLLITTIGGVNVDGLTDSAKFFSIVYATVGIPLTLIYLGQCAKAITSLLPGQNIIFAAFGLLLATAIVLDIVEQHEDDMPFIDALLNVFLVASTIGGMDGARGELPPWLMYLVSIVSLATFITIQRYIESRIGTYEFAFTQKVGQIERVISGQRLDVVEEEDEVTKNHVFRDGQMDPNEDDSE</sequence>
<evidence type="ECO:0000313" key="10">
    <source>
        <dbReference type="EMBL" id="KAI1712723.1"/>
    </source>
</evidence>
<feature type="transmembrane region" description="Helical" evidence="8">
    <location>
        <begin position="237"/>
        <end position="257"/>
    </location>
</feature>
<dbReference type="AlphaFoldDB" id="A0AAD4R641"/>
<feature type="transmembrane region" description="Helical" evidence="8">
    <location>
        <begin position="17"/>
        <end position="37"/>
    </location>
</feature>
<comment type="caution">
    <text evidence="10">The sequence shown here is derived from an EMBL/GenBank/DDBJ whole genome shotgun (WGS) entry which is preliminary data.</text>
</comment>
<feature type="domain" description="Potassium channel" evidence="9">
    <location>
        <begin position="118"/>
        <end position="175"/>
    </location>
</feature>
<evidence type="ECO:0000256" key="6">
    <source>
        <dbReference type="ARBA" id="ARBA00023136"/>
    </source>
</evidence>
<dbReference type="Pfam" id="PF07885">
    <property type="entry name" value="Ion_trans_2"/>
    <property type="match status" value="1"/>
</dbReference>
<organism evidence="10 11">
    <name type="scientific">Ditylenchus destructor</name>
    <dbReference type="NCBI Taxonomy" id="166010"/>
    <lineage>
        <taxon>Eukaryota</taxon>
        <taxon>Metazoa</taxon>
        <taxon>Ecdysozoa</taxon>
        <taxon>Nematoda</taxon>
        <taxon>Chromadorea</taxon>
        <taxon>Rhabditida</taxon>
        <taxon>Tylenchina</taxon>
        <taxon>Tylenchomorpha</taxon>
        <taxon>Sphaerularioidea</taxon>
        <taxon>Anguinidae</taxon>
        <taxon>Anguininae</taxon>
        <taxon>Ditylenchus</taxon>
    </lineage>
</organism>
<comment type="subcellular location">
    <subcellularLocation>
        <location evidence="1">Membrane</location>
        <topology evidence="1">Multi-pass membrane protein</topology>
    </subcellularLocation>
</comment>
<evidence type="ECO:0000256" key="7">
    <source>
        <dbReference type="ARBA" id="ARBA00023303"/>
    </source>
</evidence>
<evidence type="ECO:0000256" key="5">
    <source>
        <dbReference type="ARBA" id="ARBA00023065"/>
    </source>
</evidence>
<accession>A0AAD4R641</accession>
<feature type="transmembrane region" description="Helical" evidence="8">
    <location>
        <begin position="180"/>
        <end position="201"/>
    </location>
</feature>
<dbReference type="InterPro" id="IPR003280">
    <property type="entry name" value="2pore_dom_K_chnl"/>
</dbReference>
<dbReference type="SUPFAM" id="SSF81324">
    <property type="entry name" value="Voltage-gated potassium channels"/>
    <property type="match status" value="2"/>
</dbReference>
<keyword evidence="6 8" id="KW-0472">Membrane</keyword>
<evidence type="ECO:0000256" key="2">
    <source>
        <dbReference type="ARBA" id="ARBA00022448"/>
    </source>
</evidence>
<name>A0AAD4R641_9BILA</name>
<evidence type="ECO:0000256" key="4">
    <source>
        <dbReference type="ARBA" id="ARBA00022989"/>
    </source>
</evidence>
<evidence type="ECO:0000313" key="11">
    <source>
        <dbReference type="Proteomes" id="UP001201812"/>
    </source>
</evidence>